<evidence type="ECO:0000256" key="1">
    <source>
        <dbReference type="ARBA" id="ARBA00007504"/>
    </source>
</evidence>
<dbReference type="InterPro" id="IPR047112">
    <property type="entry name" value="RecG/Mfd"/>
</dbReference>
<dbReference type="Pfam" id="PF00270">
    <property type="entry name" value="DEAD"/>
    <property type="match status" value="1"/>
</dbReference>
<dbReference type="GO" id="GO:0005524">
    <property type="term" value="F:ATP binding"/>
    <property type="evidence" value="ECO:0007669"/>
    <property type="project" value="UniProtKB-KW"/>
</dbReference>
<feature type="domain" description="Helicase ATP-binding" evidence="16">
    <location>
        <begin position="397"/>
        <end position="567"/>
    </location>
</feature>
<dbReference type="GO" id="GO:0006310">
    <property type="term" value="P:DNA recombination"/>
    <property type="evidence" value="ECO:0007669"/>
    <property type="project" value="UniProtKB-UniRule"/>
</dbReference>
<gene>
    <name evidence="18" type="primary">recG</name>
    <name evidence="18" type="ordered locus">ANT_15270</name>
</gene>
<dbReference type="RefSeq" id="WP_013559937.1">
    <property type="nucleotide sequence ID" value="NC_014960.1"/>
</dbReference>
<proteinExistence type="inferred from homology"/>
<dbReference type="Gene3D" id="2.40.50.140">
    <property type="entry name" value="Nucleic acid-binding proteins"/>
    <property type="match status" value="1"/>
</dbReference>
<dbReference type="CDD" id="cd04488">
    <property type="entry name" value="RecG_wedge_OBF"/>
    <property type="match status" value="1"/>
</dbReference>
<dbReference type="GO" id="GO:0003677">
    <property type="term" value="F:DNA binding"/>
    <property type="evidence" value="ECO:0007669"/>
    <property type="project" value="UniProtKB-KW"/>
</dbReference>
<dbReference type="SMART" id="SM00487">
    <property type="entry name" value="DEXDc"/>
    <property type="match status" value="1"/>
</dbReference>
<keyword evidence="3 15" id="KW-0547">Nucleotide-binding</keyword>
<evidence type="ECO:0000256" key="11">
    <source>
        <dbReference type="ARBA" id="ARBA00023235"/>
    </source>
</evidence>
<comment type="function">
    <text evidence="15">Plays a critical role in recombination and DNA repair. Helps process Holliday junction intermediates to mature products by catalyzing branch migration. Has replication fork regression activity, unwinds stalled or blocked replication forks to make a HJ that can be resolved. Has a DNA unwinding activity characteristic of a DNA helicase with 3'-5' polarity.</text>
</comment>
<dbReference type="PROSITE" id="PS51194">
    <property type="entry name" value="HELICASE_CTER"/>
    <property type="match status" value="1"/>
</dbReference>
<keyword evidence="19" id="KW-1185">Reference proteome</keyword>
<evidence type="ECO:0000313" key="19">
    <source>
        <dbReference type="Proteomes" id="UP000008922"/>
    </source>
</evidence>
<evidence type="ECO:0000256" key="7">
    <source>
        <dbReference type="ARBA" id="ARBA00022840"/>
    </source>
</evidence>
<sequence>MLSPLEKLNKFLELEREQNYENRAVVGGLDKAVPYWEKEARAFQLPDDLISFVVEKLQEYPRLTPEQRRECVHQIYAQIESCNASTKPMVAETEPTPAQSRGVKLSERASIATDAPVETEQHILRTLQTPLHRVSGVGKKTAEALEKLGINTLQDLLYFFPRRYDDYSRLKPINKLKYGDEVTVLGVVQAIASRQVRDGKLQLIEAIITDGTGTLRLSWFNKLWYVNRFPKGTQVAVSGKLDMYLGKLIMKDPEIEEIDREQLHTSRIVPVYPLTADLNQKSLRRLMYRTIMQWAPKVSDFLPASVRSSLKLLELGVALSQAHFPDSQDVLDQARWRLAFDEIFLLQLGVLRQKHSWKSLQARVFDVPDTWLEQKLAQLPYELTNAQKRAVQEIRADLVSGKPMDRLLQGDVGSGKTIVAALAIGMVTYHGAQVAVMAPTSILAEQHYRNLSRVLTQSDESTLPILQPEQIRLLTSDVRGAEREKILNDLQHGSVKLLIGTHALIEDPVQFQDLQLVVIDEQHRFGVAQRAALRQKGNNPHLLVMTATPIPRSLALTIYGDLDLTVMDEMPPGRQPVETHVLHPLERERAYQLIRHEISKGHQAYIIYPMVEQNENGEHLSVVQEYTRLQQEIFPEFRIGMMHGKLKPEEKDEVMAGFRDGKYHILVSTSVIEVGVDVPNATVMLIEGANRFGLAQLHQFRGRVGRGSEKSYCLLIPESDDALENERLSVMVETNDGFVLAEKDLQQRGPGEFLGTRQAGFSELKMANLTDVHIIEKARQQAQLIFQQDPELSLPEHTLLAKKLGEFWRNGRGDIS</sequence>
<dbReference type="SUPFAM" id="SSF50249">
    <property type="entry name" value="Nucleic acid-binding proteins"/>
    <property type="match status" value="1"/>
</dbReference>
<dbReference type="InterPro" id="IPR004609">
    <property type="entry name" value="ATP-dep_DNA_helicase_RecG"/>
</dbReference>
<dbReference type="Pfam" id="PF17191">
    <property type="entry name" value="RecG_wedge"/>
    <property type="match status" value="1"/>
</dbReference>
<dbReference type="EMBL" id="AP012029">
    <property type="protein sequence ID" value="BAJ63555.1"/>
    <property type="molecule type" value="Genomic_DNA"/>
</dbReference>
<dbReference type="InParanoid" id="E8N541"/>
<dbReference type="SUPFAM" id="SSF52540">
    <property type="entry name" value="P-loop containing nucleoside triphosphate hydrolases"/>
    <property type="match status" value="2"/>
</dbReference>
<dbReference type="GO" id="GO:0043138">
    <property type="term" value="F:3'-5' DNA helicase activity"/>
    <property type="evidence" value="ECO:0007669"/>
    <property type="project" value="UniProtKB-EC"/>
</dbReference>
<dbReference type="AlphaFoldDB" id="E8N541"/>
<dbReference type="PANTHER" id="PTHR47964">
    <property type="entry name" value="ATP-DEPENDENT DNA HELICASE HOMOLOG RECG, CHLOROPLASTIC"/>
    <property type="match status" value="1"/>
</dbReference>
<dbReference type="CDD" id="cd17992">
    <property type="entry name" value="DEXHc_RecG"/>
    <property type="match status" value="1"/>
</dbReference>
<keyword evidence="9 15" id="KW-0233">DNA recombination</keyword>
<evidence type="ECO:0000259" key="17">
    <source>
        <dbReference type="PROSITE" id="PS51194"/>
    </source>
</evidence>
<keyword evidence="4 15" id="KW-0227">DNA damage</keyword>
<dbReference type="Gene3D" id="1.10.150.20">
    <property type="entry name" value="5' to 3' exonuclease, C-terminal subdomain"/>
    <property type="match status" value="1"/>
</dbReference>
<protein>
    <recommendedName>
        <fullName evidence="2 15">ATP-dependent DNA helicase RecG</fullName>
        <ecNumber evidence="13 15">5.6.2.4</ecNumber>
    </recommendedName>
</protein>
<evidence type="ECO:0000256" key="5">
    <source>
        <dbReference type="ARBA" id="ARBA00022801"/>
    </source>
</evidence>
<evidence type="ECO:0000256" key="15">
    <source>
        <dbReference type="RuleBase" id="RU363016"/>
    </source>
</evidence>
<dbReference type="InterPro" id="IPR014001">
    <property type="entry name" value="Helicase_ATP-bd"/>
</dbReference>
<name>E8N541_ANATU</name>
<dbReference type="InterPro" id="IPR011545">
    <property type="entry name" value="DEAD/DEAH_box_helicase_dom"/>
</dbReference>
<evidence type="ECO:0000256" key="4">
    <source>
        <dbReference type="ARBA" id="ARBA00022763"/>
    </source>
</evidence>
<keyword evidence="5 15" id="KW-0378">Hydrolase</keyword>
<dbReference type="SMART" id="SM00490">
    <property type="entry name" value="HELICc"/>
    <property type="match status" value="1"/>
</dbReference>
<dbReference type="Gene3D" id="3.40.50.300">
    <property type="entry name" value="P-loop containing nucleotide triphosphate hydrolases"/>
    <property type="match status" value="2"/>
</dbReference>
<dbReference type="KEGG" id="atm:ANT_15270"/>
<dbReference type="InterPro" id="IPR001650">
    <property type="entry name" value="Helicase_C-like"/>
</dbReference>
<evidence type="ECO:0000256" key="3">
    <source>
        <dbReference type="ARBA" id="ARBA00022741"/>
    </source>
</evidence>
<evidence type="ECO:0000256" key="13">
    <source>
        <dbReference type="ARBA" id="ARBA00034808"/>
    </source>
</evidence>
<evidence type="ECO:0000256" key="10">
    <source>
        <dbReference type="ARBA" id="ARBA00023204"/>
    </source>
</evidence>
<dbReference type="GO" id="GO:0006281">
    <property type="term" value="P:DNA repair"/>
    <property type="evidence" value="ECO:0007669"/>
    <property type="project" value="UniProtKB-UniRule"/>
</dbReference>
<evidence type="ECO:0000256" key="9">
    <source>
        <dbReference type="ARBA" id="ARBA00023172"/>
    </source>
</evidence>
<keyword evidence="10 15" id="KW-0234">DNA repair</keyword>
<dbReference type="PROSITE" id="PS51192">
    <property type="entry name" value="HELICASE_ATP_BIND_1"/>
    <property type="match status" value="1"/>
</dbReference>
<evidence type="ECO:0000313" key="18">
    <source>
        <dbReference type="EMBL" id="BAJ63555.1"/>
    </source>
</evidence>
<evidence type="ECO:0000256" key="14">
    <source>
        <dbReference type="ARBA" id="ARBA00048988"/>
    </source>
</evidence>
<dbReference type="eggNOG" id="COG1200">
    <property type="taxonomic scope" value="Bacteria"/>
</dbReference>
<dbReference type="FunCoup" id="E8N541">
    <property type="interactions" value="364"/>
</dbReference>
<dbReference type="NCBIfam" id="NF008165">
    <property type="entry name" value="PRK10917.1-3"/>
    <property type="match status" value="1"/>
</dbReference>
<evidence type="ECO:0000259" key="16">
    <source>
        <dbReference type="PROSITE" id="PS51192"/>
    </source>
</evidence>
<dbReference type="Proteomes" id="UP000008922">
    <property type="component" value="Chromosome"/>
</dbReference>
<dbReference type="HOGENOM" id="CLU_005122_7_1_0"/>
<dbReference type="STRING" id="926569.ANT_15270"/>
<dbReference type="PANTHER" id="PTHR47964:SF1">
    <property type="entry name" value="ATP-DEPENDENT DNA HELICASE HOMOLOG RECG, CHLOROPLASTIC"/>
    <property type="match status" value="1"/>
</dbReference>
<evidence type="ECO:0000256" key="2">
    <source>
        <dbReference type="ARBA" id="ARBA00017846"/>
    </source>
</evidence>
<accession>E8N541</accession>
<dbReference type="EC" id="5.6.2.4" evidence="13 15"/>
<dbReference type="Pfam" id="PF19833">
    <property type="entry name" value="RecG_dom3_C"/>
    <property type="match status" value="1"/>
</dbReference>
<comment type="similarity">
    <text evidence="1 15">Belongs to the helicase family. RecG subfamily.</text>
</comment>
<keyword evidence="8" id="KW-0238">DNA-binding</keyword>
<organism evidence="18 19">
    <name type="scientific">Anaerolinea thermophila (strain DSM 14523 / JCM 11388 / NBRC 100420 / UNI-1)</name>
    <dbReference type="NCBI Taxonomy" id="926569"/>
    <lineage>
        <taxon>Bacteria</taxon>
        <taxon>Bacillati</taxon>
        <taxon>Chloroflexota</taxon>
        <taxon>Anaerolineae</taxon>
        <taxon>Anaerolineales</taxon>
        <taxon>Anaerolineaceae</taxon>
        <taxon>Anaerolinea</taxon>
    </lineage>
</organism>
<dbReference type="OrthoDB" id="9804325at2"/>
<dbReference type="Pfam" id="PF00271">
    <property type="entry name" value="Helicase_C"/>
    <property type="match status" value="1"/>
</dbReference>
<keyword evidence="11" id="KW-0413">Isomerase</keyword>
<evidence type="ECO:0000256" key="8">
    <source>
        <dbReference type="ARBA" id="ARBA00023125"/>
    </source>
</evidence>
<evidence type="ECO:0000256" key="12">
    <source>
        <dbReference type="ARBA" id="ARBA00034617"/>
    </source>
</evidence>
<keyword evidence="6 15" id="KW-0347">Helicase</keyword>
<dbReference type="NCBIfam" id="TIGR00643">
    <property type="entry name" value="recG"/>
    <property type="match status" value="1"/>
</dbReference>
<reference evidence="18 19" key="1">
    <citation type="submission" date="2010-12" db="EMBL/GenBank/DDBJ databases">
        <title>Whole genome sequence of Anaerolinea thermophila UNI-1.</title>
        <authorList>
            <person name="Narita-Yamada S."/>
            <person name="Kishi E."/>
            <person name="Watanabe Y."/>
            <person name="Takasaki K."/>
            <person name="Ankai A."/>
            <person name="Oguchi A."/>
            <person name="Fukui S."/>
            <person name="Takahashi M."/>
            <person name="Yashiro I."/>
            <person name="Hosoyama A."/>
            <person name="Sekiguchi Y."/>
            <person name="Hanada S."/>
            <person name="Fujita N."/>
        </authorList>
    </citation>
    <scope>NUCLEOTIDE SEQUENCE [LARGE SCALE GENOMIC DNA]</scope>
    <source>
        <strain evidence="19">DSM 14523 / JCM 11388 / NBRC 100420 / UNI-1</strain>
    </source>
</reference>
<dbReference type="GO" id="GO:0016887">
    <property type="term" value="F:ATP hydrolysis activity"/>
    <property type="evidence" value="ECO:0007669"/>
    <property type="project" value="RHEA"/>
</dbReference>
<comment type="catalytic activity">
    <reaction evidence="14 15">
        <text>ATP + H2O = ADP + phosphate + H(+)</text>
        <dbReference type="Rhea" id="RHEA:13065"/>
        <dbReference type="ChEBI" id="CHEBI:15377"/>
        <dbReference type="ChEBI" id="CHEBI:15378"/>
        <dbReference type="ChEBI" id="CHEBI:30616"/>
        <dbReference type="ChEBI" id="CHEBI:43474"/>
        <dbReference type="ChEBI" id="CHEBI:456216"/>
        <dbReference type="EC" id="5.6.2.4"/>
    </reaction>
</comment>
<dbReference type="InterPro" id="IPR045562">
    <property type="entry name" value="RecG_dom3_C"/>
</dbReference>
<keyword evidence="7 15" id="KW-0067">ATP-binding</keyword>
<comment type="catalytic activity">
    <reaction evidence="12 15">
        <text>Couples ATP hydrolysis with the unwinding of duplex DNA by translocating in the 3'-5' direction.</text>
        <dbReference type="EC" id="5.6.2.4"/>
    </reaction>
</comment>
<dbReference type="InterPro" id="IPR012340">
    <property type="entry name" value="NA-bd_OB-fold"/>
</dbReference>
<dbReference type="InterPro" id="IPR027417">
    <property type="entry name" value="P-loop_NTPase"/>
</dbReference>
<evidence type="ECO:0000256" key="6">
    <source>
        <dbReference type="ARBA" id="ARBA00022806"/>
    </source>
</evidence>
<feature type="domain" description="Helicase C-terminal" evidence="17">
    <location>
        <begin position="586"/>
        <end position="746"/>
    </location>
</feature>
<dbReference type="InterPro" id="IPR033454">
    <property type="entry name" value="RecG_wedge"/>
</dbReference>
<dbReference type="NCBIfam" id="NF008168">
    <property type="entry name" value="PRK10917.2-2"/>
    <property type="match status" value="1"/>
</dbReference>